<reference evidence="2" key="1">
    <citation type="journal article" date="2011" name="Nat. Genet.">
        <title>The Arabidopsis lyrata genome sequence and the basis of rapid genome size change.</title>
        <authorList>
            <person name="Hu T.T."/>
            <person name="Pattyn P."/>
            <person name="Bakker E.G."/>
            <person name="Cao J."/>
            <person name="Cheng J.-F."/>
            <person name="Clark R.M."/>
            <person name="Fahlgren N."/>
            <person name="Fawcett J.A."/>
            <person name="Grimwood J."/>
            <person name="Gundlach H."/>
            <person name="Haberer G."/>
            <person name="Hollister J.D."/>
            <person name="Ossowski S."/>
            <person name="Ottilar R.P."/>
            <person name="Salamov A.A."/>
            <person name="Schneeberger K."/>
            <person name="Spannagl M."/>
            <person name="Wang X."/>
            <person name="Yang L."/>
            <person name="Nasrallah M.E."/>
            <person name="Bergelson J."/>
            <person name="Carrington J.C."/>
            <person name="Gaut B.S."/>
            <person name="Schmutz J."/>
            <person name="Mayer K.F.X."/>
            <person name="Van de Peer Y."/>
            <person name="Grigoriev I.V."/>
            <person name="Nordborg M."/>
            <person name="Weigel D."/>
            <person name="Guo Y.-L."/>
        </authorList>
    </citation>
    <scope>NUCLEOTIDE SEQUENCE [LARGE SCALE GENOMIC DNA]</scope>
    <source>
        <strain evidence="2">cv. MN47</strain>
    </source>
</reference>
<gene>
    <name evidence="1" type="ORF">ARALYDRAFT_662768</name>
</gene>
<accession>D7M709</accession>
<evidence type="ECO:0000313" key="1">
    <source>
        <dbReference type="EMBL" id="EFH50723.1"/>
    </source>
</evidence>
<protein>
    <submittedName>
        <fullName evidence="1">Predicted protein</fullName>
    </submittedName>
</protein>
<dbReference type="HOGENOM" id="CLU_2064702_0_0_1"/>
<dbReference type="AlphaFoldDB" id="D7M709"/>
<dbReference type="EMBL" id="GL348718">
    <property type="protein sequence ID" value="EFH50723.1"/>
    <property type="molecule type" value="Genomic_DNA"/>
</dbReference>
<proteinExistence type="predicted"/>
<keyword evidence="2" id="KW-1185">Reference proteome</keyword>
<evidence type="ECO:0000313" key="2">
    <source>
        <dbReference type="Proteomes" id="UP000008694"/>
    </source>
</evidence>
<dbReference type="Proteomes" id="UP000008694">
    <property type="component" value="Unassembled WGS sequence"/>
</dbReference>
<dbReference type="Gramene" id="Al_scaffold_0006_2833">
    <property type="protein sequence ID" value="Al_scaffold_0006_2833"/>
    <property type="gene ID" value="Al_scaffold_0006_2833"/>
</dbReference>
<organism evidence="2">
    <name type="scientific">Arabidopsis lyrata subsp. lyrata</name>
    <name type="common">Lyre-leaved rock-cress</name>
    <dbReference type="NCBI Taxonomy" id="81972"/>
    <lineage>
        <taxon>Eukaryota</taxon>
        <taxon>Viridiplantae</taxon>
        <taxon>Streptophyta</taxon>
        <taxon>Embryophyta</taxon>
        <taxon>Tracheophyta</taxon>
        <taxon>Spermatophyta</taxon>
        <taxon>Magnoliopsida</taxon>
        <taxon>eudicotyledons</taxon>
        <taxon>Gunneridae</taxon>
        <taxon>Pentapetalae</taxon>
        <taxon>rosids</taxon>
        <taxon>malvids</taxon>
        <taxon>Brassicales</taxon>
        <taxon>Brassicaceae</taxon>
        <taxon>Camelineae</taxon>
        <taxon>Arabidopsis</taxon>
    </lineage>
</organism>
<sequence>MYKVLDKLISRFEAVHCKQYTQNWCRRFFTSLNNIIPCYMVLCGLKRLSRPDIMTETGCSSVIVKDVRRYNSINFFFRYIVKGEDVLVNKWESYRSLFGIDQTVPDVGSEPDFEDSNDE</sequence>
<name>D7M709_ARALL</name>